<keyword evidence="2" id="KW-0813">Transport</keyword>
<feature type="compositionally biased region" description="Low complexity" evidence="16">
    <location>
        <begin position="37"/>
        <end position="52"/>
    </location>
</feature>
<comment type="cofactor">
    <cofactor evidence="1">
        <name>Mg(2+)</name>
        <dbReference type="ChEBI" id="CHEBI:18420"/>
    </cofactor>
</comment>
<gene>
    <name evidence="18" type="ORF">OEZ85_000238</name>
</gene>
<evidence type="ECO:0000256" key="6">
    <source>
        <dbReference type="ARBA" id="ARBA00022723"/>
    </source>
</evidence>
<keyword evidence="12" id="KW-1133">Transmembrane helix</keyword>
<dbReference type="EMBL" id="CP126223">
    <property type="protein sequence ID" value="WIA23494.1"/>
    <property type="molecule type" value="Genomic_DNA"/>
</dbReference>
<evidence type="ECO:0000256" key="15">
    <source>
        <dbReference type="ARBA" id="ARBA00023766"/>
    </source>
</evidence>
<keyword evidence="10" id="KW-0460">Magnesium</keyword>
<keyword evidence="4" id="KW-0934">Plastid</keyword>
<evidence type="ECO:0000256" key="13">
    <source>
        <dbReference type="ARBA" id="ARBA00023134"/>
    </source>
</evidence>
<sequence>MAPRPEDELIGDEDEYEEEYEEEYEDELEEVEELELAAEAAAGQAAAAAAADPQDDEEVTEGDEDDDEGSTEEEEESEDDNEVAQDWTGLRLIPEADQLLDILAQLKQDGRKQLTLLLLGKSGSGKSSTLNSLLGEKAAAVSAFKLQPDTESSTTYLRQVSLGDAELDGFRLKIIDTCGLEDPEAGDTVNYTALQRISEDIKGVPIDAVLYVDRLDLYRVEPLDKRIMQSISETFGRRIWQKTLLVLSHGNLPLPPPGTTFETFSERRISLLRKAMRGAFFKPALPAVIVENSEACKPALPAVIVENSEACKVDSDRCRILPDGSRWVVDLWGAAGDMALGSKPYSWRKGMGRKGGSSLKWLIPVVAYGQYLAWKTLLQPRLQKEEDKQAEADAAAWAAKAQERRRLGIGPPLQPTPENAWRLEQMYDDD</sequence>
<keyword evidence="14" id="KW-0472">Membrane</keyword>
<accession>A0ABY8URE5</accession>
<feature type="compositionally biased region" description="Acidic residues" evidence="16">
    <location>
        <begin position="8"/>
        <end position="36"/>
    </location>
</feature>
<feature type="region of interest" description="Disordered" evidence="16">
    <location>
        <begin position="1"/>
        <end position="85"/>
    </location>
</feature>
<dbReference type="Gene3D" id="3.40.50.300">
    <property type="entry name" value="P-loop containing nucleotide triphosphate hydrolases"/>
    <property type="match status" value="1"/>
</dbReference>
<keyword evidence="6" id="KW-0479">Metal-binding</keyword>
<dbReference type="Proteomes" id="UP001244341">
    <property type="component" value="Chromosome 16b"/>
</dbReference>
<keyword evidence="8" id="KW-0378">Hydrolase</keyword>
<evidence type="ECO:0000256" key="16">
    <source>
        <dbReference type="SAM" id="MobiDB-lite"/>
    </source>
</evidence>
<evidence type="ECO:0000256" key="9">
    <source>
        <dbReference type="ARBA" id="ARBA00022805"/>
    </source>
</evidence>
<evidence type="ECO:0000256" key="12">
    <source>
        <dbReference type="ARBA" id="ARBA00022989"/>
    </source>
</evidence>
<dbReference type="InterPro" id="IPR027417">
    <property type="entry name" value="P-loop_NTPase"/>
</dbReference>
<dbReference type="PANTHER" id="PTHR10903:SF135">
    <property type="entry name" value="TRANSLOCASE OF CHLOROPLAST 120, CHLOROPLASTIC-RELATED"/>
    <property type="match status" value="1"/>
</dbReference>
<evidence type="ECO:0000256" key="7">
    <source>
        <dbReference type="ARBA" id="ARBA00022741"/>
    </source>
</evidence>
<dbReference type="PROSITE" id="PS51720">
    <property type="entry name" value="G_AIG1"/>
    <property type="match status" value="1"/>
</dbReference>
<evidence type="ECO:0000256" key="11">
    <source>
        <dbReference type="ARBA" id="ARBA00022927"/>
    </source>
</evidence>
<evidence type="ECO:0000256" key="10">
    <source>
        <dbReference type="ARBA" id="ARBA00022842"/>
    </source>
</evidence>
<proteinExistence type="predicted"/>
<keyword evidence="19" id="KW-1185">Reference proteome</keyword>
<keyword evidence="3" id="KW-0150">Chloroplast</keyword>
<organism evidence="18 19">
    <name type="scientific">Tetradesmus obliquus</name>
    <name type="common">Green alga</name>
    <name type="synonym">Acutodesmus obliquus</name>
    <dbReference type="NCBI Taxonomy" id="3088"/>
    <lineage>
        <taxon>Eukaryota</taxon>
        <taxon>Viridiplantae</taxon>
        <taxon>Chlorophyta</taxon>
        <taxon>core chlorophytes</taxon>
        <taxon>Chlorophyceae</taxon>
        <taxon>CS clade</taxon>
        <taxon>Sphaeropleales</taxon>
        <taxon>Scenedesmaceae</taxon>
        <taxon>Tetradesmus</taxon>
    </lineage>
</organism>
<reference evidence="18 19" key="1">
    <citation type="submission" date="2023-05" db="EMBL/GenBank/DDBJ databases">
        <title>A 100% complete, gapless, phased diploid assembly of the Scenedesmus obliquus UTEX 3031 genome.</title>
        <authorList>
            <person name="Biondi T.C."/>
            <person name="Hanschen E.R."/>
            <person name="Kwon T."/>
            <person name="Eng W."/>
            <person name="Kruse C.P.S."/>
            <person name="Koehler S.I."/>
            <person name="Kunde Y."/>
            <person name="Gleasner C.D."/>
            <person name="You Mak K.T."/>
            <person name="Polle J."/>
            <person name="Hovde B.T."/>
            <person name="Starkenburg S.R."/>
        </authorList>
    </citation>
    <scope>NUCLEOTIDE SEQUENCE [LARGE SCALE GENOMIC DNA]</scope>
    <source>
        <strain evidence="18 19">DOE0152z</strain>
    </source>
</reference>
<evidence type="ECO:0000256" key="14">
    <source>
        <dbReference type="ARBA" id="ARBA00023136"/>
    </source>
</evidence>
<comment type="subcellular location">
    <subcellularLocation>
        <location evidence="15">Plastid</location>
        <location evidence="15">Chloroplast outer membrane</location>
        <topology evidence="15">Single-pass membrane protein</topology>
    </subcellularLocation>
</comment>
<dbReference type="Pfam" id="PF04548">
    <property type="entry name" value="AIG1"/>
    <property type="match status" value="1"/>
</dbReference>
<dbReference type="InterPro" id="IPR006703">
    <property type="entry name" value="G_AIG1"/>
</dbReference>
<evidence type="ECO:0000256" key="8">
    <source>
        <dbReference type="ARBA" id="ARBA00022801"/>
    </source>
</evidence>
<keyword evidence="5" id="KW-0812">Transmembrane</keyword>
<evidence type="ECO:0000256" key="3">
    <source>
        <dbReference type="ARBA" id="ARBA00022528"/>
    </source>
</evidence>
<protein>
    <recommendedName>
        <fullName evidence="17">AIG1-type G domain-containing protein</fullName>
    </recommendedName>
</protein>
<dbReference type="SUPFAM" id="SSF52540">
    <property type="entry name" value="P-loop containing nucleoside triphosphate hydrolases"/>
    <property type="match status" value="1"/>
</dbReference>
<dbReference type="InterPro" id="IPR045058">
    <property type="entry name" value="GIMA/IAN/Toc"/>
</dbReference>
<evidence type="ECO:0000256" key="5">
    <source>
        <dbReference type="ARBA" id="ARBA00022692"/>
    </source>
</evidence>
<evidence type="ECO:0000313" key="18">
    <source>
        <dbReference type="EMBL" id="WIA23494.1"/>
    </source>
</evidence>
<feature type="domain" description="AIG1-type G" evidence="17">
    <location>
        <begin position="111"/>
        <end position="354"/>
    </location>
</feature>
<feature type="region of interest" description="Disordered" evidence="16">
    <location>
        <begin position="406"/>
        <end position="430"/>
    </location>
</feature>
<keyword evidence="9" id="KW-1002">Plastid outer membrane</keyword>
<evidence type="ECO:0000259" key="17">
    <source>
        <dbReference type="PROSITE" id="PS51720"/>
    </source>
</evidence>
<evidence type="ECO:0000256" key="4">
    <source>
        <dbReference type="ARBA" id="ARBA00022640"/>
    </source>
</evidence>
<evidence type="ECO:0000256" key="2">
    <source>
        <dbReference type="ARBA" id="ARBA00022448"/>
    </source>
</evidence>
<evidence type="ECO:0000313" key="19">
    <source>
        <dbReference type="Proteomes" id="UP001244341"/>
    </source>
</evidence>
<name>A0ABY8URE5_TETOB</name>
<keyword evidence="13" id="KW-0342">GTP-binding</keyword>
<keyword evidence="7" id="KW-0547">Nucleotide-binding</keyword>
<keyword evidence="11" id="KW-0653">Protein transport</keyword>
<evidence type="ECO:0000256" key="1">
    <source>
        <dbReference type="ARBA" id="ARBA00001946"/>
    </source>
</evidence>
<dbReference type="PANTHER" id="PTHR10903">
    <property type="entry name" value="GTPASE, IMAP FAMILY MEMBER-RELATED"/>
    <property type="match status" value="1"/>
</dbReference>
<feature type="compositionally biased region" description="Acidic residues" evidence="16">
    <location>
        <begin position="53"/>
        <end position="83"/>
    </location>
</feature>